<feature type="signal peptide" evidence="1">
    <location>
        <begin position="1"/>
        <end position="18"/>
    </location>
</feature>
<feature type="chain" id="PRO_5042836140" description="Secreted protein" evidence="1">
    <location>
        <begin position="19"/>
        <end position="226"/>
    </location>
</feature>
<evidence type="ECO:0000256" key="1">
    <source>
        <dbReference type="SAM" id="SignalP"/>
    </source>
</evidence>
<organism evidence="2 3">
    <name type="scientific">Pristionchus mayeri</name>
    <dbReference type="NCBI Taxonomy" id="1317129"/>
    <lineage>
        <taxon>Eukaryota</taxon>
        <taxon>Metazoa</taxon>
        <taxon>Ecdysozoa</taxon>
        <taxon>Nematoda</taxon>
        <taxon>Chromadorea</taxon>
        <taxon>Rhabditida</taxon>
        <taxon>Rhabditina</taxon>
        <taxon>Diplogasteromorpha</taxon>
        <taxon>Diplogasteroidea</taxon>
        <taxon>Neodiplogasteridae</taxon>
        <taxon>Pristionchus</taxon>
    </lineage>
</organism>
<feature type="non-terminal residue" evidence="2">
    <location>
        <position position="1"/>
    </location>
</feature>
<sequence length="226" mass="24669">SMLRAATLLAAIAALAAAAGNGTSSKLDSNCSPAYLAQTKSCLDSYFSGYGLNPAKMPPYNDYVNVIIDLTTHFGANGVDIFCSLEVNVENCLGYLFNSPCMTASAFQEMYGMSKTDAYEYATDFPVRAYMCNNKQFAKDNNACFDDVVTKHMDERRSCTTAVEEALKKVTDGDYCKPWGDFVTCNDDVYVKYCGQQVKGYICNVLEVGINFDSMNACKSSLPKCG</sequence>
<reference evidence="3" key="1">
    <citation type="submission" date="2022-10" db="EMBL/GenBank/DDBJ databases">
        <title>Genome assembly of Pristionchus species.</title>
        <authorList>
            <person name="Yoshida K."/>
            <person name="Sommer R.J."/>
        </authorList>
    </citation>
    <scope>NUCLEOTIDE SEQUENCE [LARGE SCALE GENOMIC DNA]</scope>
    <source>
        <strain evidence="3">RS5460</strain>
    </source>
</reference>
<gene>
    <name evidence="2" type="ORF">PMAYCL1PPCAC_06326</name>
</gene>
<comment type="caution">
    <text evidence="2">The sequence shown here is derived from an EMBL/GenBank/DDBJ whole genome shotgun (WGS) entry which is preliminary data.</text>
</comment>
<keyword evidence="3" id="KW-1185">Reference proteome</keyword>
<protein>
    <recommendedName>
        <fullName evidence="4">Secreted protein</fullName>
    </recommendedName>
</protein>
<evidence type="ECO:0008006" key="4">
    <source>
        <dbReference type="Google" id="ProtNLM"/>
    </source>
</evidence>
<evidence type="ECO:0000313" key="3">
    <source>
        <dbReference type="Proteomes" id="UP001328107"/>
    </source>
</evidence>
<dbReference type="PANTHER" id="PTHR35014:SF1">
    <property type="entry name" value="INFECTION RESPONSE PROTEIN"/>
    <property type="match status" value="1"/>
</dbReference>
<name>A0AAN4ZE85_9BILA</name>
<dbReference type="PANTHER" id="PTHR35014">
    <property type="entry name" value="INFECTION RESPONSE PROTEIN-RELATED"/>
    <property type="match status" value="1"/>
</dbReference>
<keyword evidence="1" id="KW-0732">Signal</keyword>
<dbReference type="Proteomes" id="UP001328107">
    <property type="component" value="Unassembled WGS sequence"/>
</dbReference>
<dbReference type="AlphaFoldDB" id="A0AAN4ZE85"/>
<dbReference type="EMBL" id="BTRK01000002">
    <property type="protein sequence ID" value="GMR36132.1"/>
    <property type="molecule type" value="Genomic_DNA"/>
</dbReference>
<accession>A0AAN4ZE85</accession>
<evidence type="ECO:0000313" key="2">
    <source>
        <dbReference type="EMBL" id="GMR36132.1"/>
    </source>
</evidence>
<proteinExistence type="predicted"/>